<dbReference type="RefSeq" id="WP_013632397.1">
    <property type="nucleotide sequence ID" value="NC_015177.1"/>
</dbReference>
<dbReference type="SUPFAM" id="SSF88713">
    <property type="entry name" value="Glycoside hydrolase/deacetylase"/>
    <property type="match status" value="1"/>
</dbReference>
<proteinExistence type="predicted"/>
<dbReference type="InterPro" id="IPR011330">
    <property type="entry name" value="Glyco_hydro/deAcase_b/a-brl"/>
</dbReference>
<dbReference type="KEGG" id="psn:Pedsa_1331"/>
<dbReference type="EMBL" id="CP002545">
    <property type="protein sequence ID" value="ADY51898.1"/>
    <property type="molecule type" value="Genomic_DNA"/>
</dbReference>
<feature type="chain" id="PRO_5003256151" evidence="1">
    <location>
        <begin position="19"/>
        <end position="321"/>
    </location>
</feature>
<organism evidence="2 3">
    <name type="scientific">Pseudopedobacter saltans (strain ATCC 51119 / DSM 12145 / JCM 21818 / CCUG 39354 / LMG 10337 / NBRC 100064 / NCIMB 13643)</name>
    <name type="common">Pedobacter saltans</name>
    <dbReference type="NCBI Taxonomy" id="762903"/>
    <lineage>
        <taxon>Bacteria</taxon>
        <taxon>Pseudomonadati</taxon>
        <taxon>Bacteroidota</taxon>
        <taxon>Sphingobacteriia</taxon>
        <taxon>Sphingobacteriales</taxon>
        <taxon>Sphingobacteriaceae</taxon>
        <taxon>Pseudopedobacter</taxon>
    </lineage>
</organism>
<dbReference type="AlphaFoldDB" id="F0SEK8"/>
<dbReference type="Gene3D" id="3.20.20.370">
    <property type="entry name" value="Glycoside hydrolase/deacetylase"/>
    <property type="match status" value="1"/>
</dbReference>
<accession>F0SEK8</accession>
<dbReference type="STRING" id="762903.Pedsa_1331"/>
<dbReference type="HOGENOM" id="CLU_078784_0_0_10"/>
<reference evidence="3" key="2">
    <citation type="submission" date="2011-02" db="EMBL/GenBank/DDBJ databases">
        <title>The complete genome of Pedobacter saltans DSM 12145.</title>
        <authorList>
            <consortium name="US DOE Joint Genome Institute (JGI-PGF)"/>
            <person name="Lucas S."/>
            <person name="Copeland A."/>
            <person name="Lapidus A."/>
            <person name="Bruce D."/>
            <person name="Goodwin L."/>
            <person name="Pitluck S."/>
            <person name="Kyrpides N."/>
            <person name="Mavromatis K."/>
            <person name="Pagani I."/>
            <person name="Ivanova N."/>
            <person name="Ovchinnikova G."/>
            <person name="Lu M."/>
            <person name="Detter J.C."/>
            <person name="Han C."/>
            <person name="Land M."/>
            <person name="Hauser L."/>
            <person name="Markowitz V."/>
            <person name="Cheng J.-F."/>
            <person name="Hugenholtz P."/>
            <person name="Woyke T."/>
            <person name="Wu D."/>
            <person name="Tindall B."/>
            <person name="Pomrenke H.G."/>
            <person name="Brambilla E."/>
            <person name="Klenk H.-P."/>
            <person name="Eisen J.A."/>
        </authorList>
    </citation>
    <scope>NUCLEOTIDE SEQUENCE [LARGE SCALE GENOMIC DNA]</scope>
    <source>
        <strain evidence="3">ATCC 51119 / DSM 12145 / JCM 21818 / LMG 10337 / NBRC 100064 / NCIMB 13643</strain>
    </source>
</reference>
<evidence type="ECO:0000256" key="1">
    <source>
        <dbReference type="SAM" id="SignalP"/>
    </source>
</evidence>
<gene>
    <name evidence="2" type="ordered locus">Pedsa_1331</name>
</gene>
<name>F0SEK8_PSESL</name>
<dbReference type="eggNOG" id="COG0726">
    <property type="taxonomic scope" value="Bacteria"/>
</dbReference>
<keyword evidence="1" id="KW-0732">Signal</keyword>
<evidence type="ECO:0000313" key="3">
    <source>
        <dbReference type="Proteomes" id="UP000000310"/>
    </source>
</evidence>
<dbReference type="CDD" id="cd10963">
    <property type="entry name" value="CE4_RC0012_like"/>
    <property type="match status" value="1"/>
</dbReference>
<sequence length="321" mass="37114">MKLCASFLLLLCFYSVFSQTVQIEDYRPEFSNIRTYNHEWLGLRTFKQNGMVKYMAVDPYSFKTAIISTNEISSLNKLDYAKVNAEFVKSCFIKAQQLARTNESSIQNAGIDRHFNREKGVNLTMDLCPSHRQLDRIVFDSTYNYFQGKEENIPIGISVSGKWMQQHPEDLEWLKYLSKSGKWNIIWINHSYNHFMNNEPLTENFLLSKGTDLNTEILQNEQLMIEKGITPSVFFRFPGLVSDKAILEKVLHYGLIPIGADAWLAKGQRPVNGSIVLIHGNGNEESGVKDWINLLKYNIRNIQLGHWILYDLNQSLQCNTR</sequence>
<dbReference type="Proteomes" id="UP000000310">
    <property type="component" value="Chromosome"/>
</dbReference>
<reference evidence="2 3" key="1">
    <citation type="journal article" date="2011" name="Stand. Genomic Sci.">
        <title>Complete genome sequence of the gliding, heparinolytic Pedobacter saltans type strain (113).</title>
        <authorList>
            <person name="Liolios K."/>
            <person name="Sikorski J."/>
            <person name="Lu M."/>
            <person name="Nolan M."/>
            <person name="Lapidus A."/>
            <person name="Lucas S."/>
            <person name="Hammon N."/>
            <person name="Deshpande S."/>
            <person name="Cheng J.F."/>
            <person name="Tapia R."/>
            <person name="Han C."/>
            <person name="Goodwin L."/>
            <person name="Pitluck S."/>
            <person name="Huntemann M."/>
            <person name="Ivanova N."/>
            <person name="Pagani I."/>
            <person name="Mavromatis K."/>
            <person name="Ovchinikova G."/>
            <person name="Pati A."/>
            <person name="Chen A."/>
            <person name="Palaniappan K."/>
            <person name="Land M."/>
            <person name="Hauser L."/>
            <person name="Brambilla E.M."/>
            <person name="Kotsyurbenko O."/>
            <person name="Rohde M."/>
            <person name="Tindall B.J."/>
            <person name="Abt B."/>
            <person name="Goker M."/>
            <person name="Detter J.C."/>
            <person name="Woyke T."/>
            <person name="Bristow J."/>
            <person name="Eisen J.A."/>
            <person name="Markowitz V."/>
            <person name="Hugenholtz P."/>
            <person name="Klenk H.P."/>
            <person name="Kyrpides N.C."/>
        </authorList>
    </citation>
    <scope>NUCLEOTIDE SEQUENCE [LARGE SCALE GENOMIC DNA]</scope>
    <source>
        <strain evidence="3">ATCC 51119 / DSM 12145 / JCM 21818 / LMG 10337 / NBRC 100064 / NCIMB 13643</strain>
    </source>
</reference>
<evidence type="ECO:0000313" key="2">
    <source>
        <dbReference type="EMBL" id="ADY51898.1"/>
    </source>
</evidence>
<dbReference type="OrthoDB" id="1331280at2"/>
<dbReference type="GO" id="GO:0005975">
    <property type="term" value="P:carbohydrate metabolic process"/>
    <property type="evidence" value="ECO:0007669"/>
    <property type="project" value="InterPro"/>
</dbReference>
<feature type="signal peptide" evidence="1">
    <location>
        <begin position="1"/>
        <end position="18"/>
    </location>
</feature>
<protein>
    <submittedName>
        <fullName evidence="2">Polysaccharide deacetylase</fullName>
    </submittedName>
</protein>
<keyword evidence="3" id="KW-1185">Reference proteome</keyword>